<dbReference type="Pfam" id="PF13575">
    <property type="entry name" value="DUF4135"/>
    <property type="match status" value="1"/>
</dbReference>
<dbReference type="GO" id="GO:0031179">
    <property type="term" value="P:peptide modification"/>
    <property type="evidence" value="ECO:0007669"/>
    <property type="project" value="InterPro"/>
</dbReference>
<dbReference type="RefSeq" id="WP_102189598.1">
    <property type="nucleotide sequence ID" value="NZ_PNGT01000002.1"/>
</dbReference>
<dbReference type="CDD" id="cd04792">
    <property type="entry name" value="LanM-like"/>
    <property type="match status" value="1"/>
</dbReference>
<proteinExistence type="predicted"/>
<dbReference type="Pfam" id="PF05147">
    <property type="entry name" value="LANC_like"/>
    <property type="match status" value="1"/>
</dbReference>
<dbReference type="STRING" id="84135.GCA_001052115_00731"/>
<dbReference type="Gene3D" id="1.50.10.20">
    <property type="match status" value="2"/>
</dbReference>
<dbReference type="InterPro" id="IPR017146">
    <property type="entry name" value="Lanti_2_LanM"/>
</dbReference>
<dbReference type="AlphaFoldDB" id="A0A2N6SG64"/>
<evidence type="ECO:0000313" key="2">
    <source>
        <dbReference type="EMBL" id="PMC52918.1"/>
    </source>
</evidence>
<evidence type="ECO:0000259" key="1">
    <source>
        <dbReference type="Pfam" id="PF13575"/>
    </source>
</evidence>
<dbReference type="InterPro" id="IPR007822">
    <property type="entry name" value="LANC-like"/>
</dbReference>
<protein>
    <recommendedName>
        <fullName evidence="1">Lantibiotic biosynthesis protein dehydration domain-containing protein</fullName>
    </recommendedName>
</protein>
<dbReference type="NCBIfam" id="TIGR03897">
    <property type="entry name" value="lanti_2_LanM"/>
    <property type="match status" value="1"/>
</dbReference>
<dbReference type="SUPFAM" id="SSF158745">
    <property type="entry name" value="LanC-like"/>
    <property type="match status" value="1"/>
</dbReference>
<reference evidence="2 3" key="1">
    <citation type="submission" date="2017-09" db="EMBL/GenBank/DDBJ databases">
        <title>Bacterial strain isolated from the female urinary microbiota.</title>
        <authorList>
            <person name="Thomas-White K."/>
            <person name="Kumar N."/>
            <person name="Forster S."/>
            <person name="Putonti C."/>
            <person name="Lawley T."/>
            <person name="Wolfe A.J."/>
        </authorList>
    </citation>
    <scope>NUCLEOTIDE SEQUENCE [LARGE SCALE GENOMIC DNA]</scope>
    <source>
        <strain evidence="2 3">UMB0186</strain>
    </source>
</reference>
<name>A0A2N6SG64_9BACL</name>
<dbReference type="Proteomes" id="UP000235670">
    <property type="component" value="Unassembled WGS sequence"/>
</dbReference>
<dbReference type="SMART" id="SM01260">
    <property type="entry name" value="LANC_like"/>
    <property type="match status" value="1"/>
</dbReference>
<dbReference type="EMBL" id="PNGT01000002">
    <property type="protein sequence ID" value="PMC52918.1"/>
    <property type="molecule type" value="Genomic_DNA"/>
</dbReference>
<gene>
    <name evidence="2" type="ORF">CJ218_03230</name>
</gene>
<dbReference type="InterPro" id="IPR025410">
    <property type="entry name" value="Lant_dehyd"/>
</dbReference>
<feature type="domain" description="Lantibiotic biosynthesis protein dehydration" evidence="1">
    <location>
        <begin position="187"/>
        <end position="555"/>
    </location>
</feature>
<evidence type="ECO:0000313" key="3">
    <source>
        <dbReference type="Proteomes" id="UP000235670"/>
    </source>
</evidence>
<dbReference type="PIRSF" id="PIRSF037228">
    <property type="entry name" value="Lant_mod_RumM"/>
    <property type="match status" value="1"/>
</dbReference>
<sequence>MDYNKITSFSEKLSNLAKLEIQAKDLKYYEDWINRNTLLTNENFKSISKLMYGSIDAYRHILSSNFLEKEKTENYYEEIFSVIMEFYINSKKQYNSTFYPMRGFVEYVETKMEISVRNLKIESIIKSRVLSSYINMIDSIFINSIVDDIRWYKENKKLNGKSKETKYSNYVFDRFSNNSIECFFYKYQYLFKILVDRTAYFIENINTLFYRLDKDFHDLQSNFSIESDILTNIDFNAGDTHNKGKSVIILSFNDKKIVYKPKKYDTTTVINSIYAYCNSNYNTNFKLINILSRKNYSYENFISSKEVSTMSDIKKFYRNYGELLGLAYILKATDLHFENIIAHGEYPVVIDTETFFQQNIPLKFIDHANINIKYDYMNSVITTGLIPFKILTERSKDKREGIDISGLSVGGTKIPFKTLSIVNRGSEDIKYEYVTKNIHKSNNVPIFKGEIYSYINYKEDIKEGFYDFLKKIENNKEEFKKSLKELANDLVVRNVLRGTQRYCDLLMYSYHPECLKDIREREKTLENLFSYNFNNKEICVSEYYQLLLGDVPIFYNKINSKDLFSEDKYINNVYSSPIIDLVIENIDKLEEKNIKKQLLYIDFSFNTYKKYEIKDNVVRENSDISYDFLDSLLINTYNELEESMYMCEKSKTVNWLDITTRDFGDNITGLEDNMYDGLSSVYIFYVIYEYRFKINCSKIKNYIKNTIKSLSENSNKGYSVFYGNYSLIYPLLLDYKLNKNKGSLKYAEKLILDFYENLSENHDYDWIRGISSYIKLCYVVYDITKKDKYYTIYSNLLKGAIIKNVNPDNSFAHGIGSLYHVYSLDSKYNIYSSQINMKLVNNNSWCKGNIGIVLSCISSNKSKNDILGLLSTFMPEEFENDSLCHGNAGLLELIITLETSYGIFTYSDLKKAIISRMVNEYKENLYFRLQGRVYMKSKSIFVGYLGVVYQLFRILDRNIPNILLLNYN</sequence>
<accession>A0A2N6SG64</accession>
<organism evidence="2 3">
    <name type="scientific">Gemella sanguinis</name>
    <dbReference type="NCBI Taxonomy" id="84135"/>
    <lineage>
        <taxon>Bacteria</taxon>
        <taxon>Bacillati</taxon>
        <taxon>Bacillota</taxon>
        <taxon>Bacilli</taxon>
        <taxon>Bacillales</taxon>
        <taxon>Gemellaceae</taxon>
        <taxon>Gemella</taxon>
    </lineage>
</organism>
<comment type="caution">
    <text evidence="2">The sequence shown here is derived from an EMBL/GenBank/DDBJ whole genome shotgun (WGS) entry which is preliminary data.</text>
</comment>
<dbReference type="OrthoDB" id="9148343at2"/>